<dbReference type="Proteomes" id="UP000195950">
    <property type="component" value="Unassembled WGS sequence"/>
</dbReference>
<dbReference type="GO" id="GO:0003677">
    <property type="term" value="F:DNA binding"/>
    <property type="evidence" value="ECO:0007669"/>
    <property type="project" value="UniProtKB-KW"/>
</dbReference>
<gene>
    <name evidence="2" type="ORF">B5F32_02860</name>
</gene>
<protein>
    <submittedName>
        <fullName evidence="2">DNA-binding protein</fullName>
    </submittedName>
</protein>
<reference evidence="3" key="1">
    <citation type="submission" date="2017-04" db="EMBL/GenBank/DDBJ databases">
        <title>Function of individual gut microbiota members based on whole genome sequencing of pure cultures obtained from chicken caecum.</title>
        <authorList>
            <person name="Medvecky M."/>
            <person name="Cejkova D."/>
            <person name="Polansky O."/>
            <person name="Karasova D."/>
            <person name="Kubasova T."/>
            <person name="Cizek A."/>
            <person name="Rychlik I."/>
        </authorList>
    </citation>
    <scope>NUCLEOTIDE SEQUENCE [LARGE SCALE GENOMIC DNA]</scope>
    <source>
        <strain evidence="3">An199</strain>
    </source>
</reference>
<dbReference type="InterPro" id="IPR009061">
    <property type="entry name" value="DNA-bd_dom_put_sf"/>
</dbReference>
<dbReference type="GeneID" id="93070254"/>
<comment type="caution">
    <text evidence="2">The sequence shown here is derived from an EMBL/GenBank/DDBJ whole genome shotgun (WGS) entry which is preliminary data.</text>
</comment>
<dbReference type="PANTHER" id="PTHR34585">
    <property type="match status" value="1"/>
</dbReference>
<keyword evidence="2" id="KW-0238">DNA-binding</keyword>
<name>A0A1Y4IWI3_PARDI</name>
<dbReference type="EMBL" id="NFJX01000002">
    <property type="protein sequence ID" value="OUP21951.1"/>
    <property type="molecule type" value="Genomic_DNA"/>
</dbReference>
<sequence>MSHYFIDKHDPCVADLFRRLEKAGKALDKLESSGGRTLKGERFVTDEELSRLLKISRRTLQEYRTARIIPYYLIQGKVLYMESEIQKFLEDSRKKCIGGQEWV</sequence>
<proteinExistence type="predicted"/>
<accession>A0A1Y4IWI3</accession>
<dbReference type="RefSeq" id="WP_004289442.1">
    <property type="nucleotide sequence ID" value="NZ_NFJX01000002.1"/>
</dbReference>
<evidence type="ECO:0000313" key="3">
    <source>
        <dbReference type="Proteomes" id="UP000195950"/>
    </source>
</evidence>
<evidence type="ECO:0000259" key="1">
    <source>
        <dbReference type="Pfam" id="PF12728"/>
    </source>
</evidence>
<dbReference type="AlphaFoldDB" id="A0A1Y4IWI3"/>
<evidence type="ECO:0000313" key="2">
    <source>
        <dbReference type="EMBL" id="OUP21951.1"/>
    </source>
</evidence>
<dbReference type="PANTHER" id="PTHR34585:SF22">
    <property type="entry name" value="HELIX-TURN-HELIX DOMAIN-CONTAINING PROTEIN"/>
    <property type="match status" value="1"/>
</dbReference>
<dbReference type="SUPFAM" id="SSF46955">
    <property type="entry name" value="Putative DNA-binding domain"/>
    <property type="match status" value="1"/>
</dbReference>
<dbReference type="InterPro" id="IPR041657">
    <property type="entry name" value="HTH_17"/>
</dbReference>
<feature type="domain" description="Helix-turn-helix" evidence="1">
    <location>
        <begin position="45"/>
        <end position="91"/>
    </location>
</feature>
<organism evidence="2 3">
    <name type="scientific">Parabacteroides distasonis</name>
    <dbReference type="NCBI Taxonomy" id="823"/>
    <lineage>
        <taxon>Bacteria</taxon>
        <taxon>Pseudomonadati</taxon>
        <taxon>Bacteroidota</taxon>
        <taxon>Bacteroidia</taxon>
        <taxon>Bacteroidales</taxon>
        <taxon>Tannerellaceae</taxon>
        <taxon>Parabacteroides</taxon>
    </lineage>
</organism>
<dbReference type="Pfam" id="PF12728">
    <property type="entry name" value="HTH_17"/>
    <property type="match status" value="1"/>
</dbReference>